<feature type="non-terminal residue" evidence="1">
    <location>
        <position position="51"/>
    </location>
</feature>
<name>A0AAD5S443_9FUNG</name>
<evidence type="ECO:0000313" key="1">
    <source>
        <dbReference type="EMBL" id="KAJ3040023.1"/>
    </source>
</evidence>
<organism evidence="1 2">
    <name type="scientific">Rhizophlyctis rosea</name>
    <dbReference type="NCBI Taxonomy" id="64517"/>
    <lineage>
        <taxon>Eukaryota</taxon>
        <taxon>Fungi</taxon>
        <taxon>Fungi incertae sedis</taxon>
        <taxon>Chytridiomycota</taxon>
        <taxon>Chytridiomycota incertae sedis</taxon>
        <taxon>Chytridiomycetes</taxon>
        <taxon>Rhizophlyctidales</taxon>
        <taxon>Rhizophlyctidaceae</taxon>
        <taxon>Rhizophlyctis</taxon>
    </lineage>
</organism>
<protein>
    <submittedName>
        <fullName evidence="1">Uncharacterized protein</fullName>
    </submittedName>
</protein>
<evidence type="ECO:0000313" key="2">
    <source>
        <dbReference type="Proteomes" id="UP001212841"/>
    </source>
</evidence>
<dbReference type="Proteomes" id="UP001212841">
    <property type="component" value="Unassembled WGS sequence"/>
</dbReference>
<reference evidence="1" key="1">
    <citation type="submission" date="2020-05" db="EMBL/GenBank/DDBJ databases">
        <title>Phylogenomic resolution of chytrid fungi.</title>
        <authorList>
            <person name="Stajich J.E."/>
            <person name="Amses K."/>
            <person name="Simmons R."/>
            <person name="Seto K."/>
            <person name="Myers J."/>
            <person name="Bonds A."/>
            <person name="Quandt C.A."/>
            <person name="Barry K."/>
            <person name="Liu P."/>
            <person name="Grigoriev I."/>
            <person name="Longcore J.E."/>
            <person name="James T.Y."/>
        </authorList>
    </citation>
    <scope>NUCLEOTIDE SEQUENCE</scope>
    <source>
        <strain evidence="1">JEL0318</strain>
    </source>
</reference>
<accession>A0AAD5S443</accession>
<dbReference type="EMBL" id="JADGJD010001589">
    <property type="protein sequence ID" value="KAJ3040023.1"/>
    <property type="molecule type" value="Genomic_DNA"/>
</dbReference>
<keyword evidence="2" id="KW-1185">Reference proteome</keyword>
<sequence>MGGEAGVTLVYGFKELNQQVQHYTPEESFPGNLMNIHFYLAQIRHHGTVIY</sequence>
<comment type="caution">
    <text evidence="1">The sequence shown here is derived from an EMBL/GenBank/DDBJ whole genome shotgun (WGS) entry which is preliminary data.</text>
</comment>
<gene>
    <name evidence="1" type="ORF">HK097_002667</name>
</gene>
<proteinExistence type="predicted"/>
<dbReference type="AlphaFoldDB" id="A0AAD5S443"/>